<dbReference type="InterPro" id="IPR038591">
    <property type="entry name" value="NolW-like_sf"/>
</dbReference>
<gene>
    <name evidence="12" type="ORF">NMYAN_20406</name>
    <name evidence="13" type="ORF">SAMN05421880_101123</name>
</gene>
<dbReference type="Gene3D" id="2.60.40.3500">
    <property type="match status" value="1"/>
</dbReference>
<dbReference type="Gene3D" id="2.60.40.3470">
    <property type="match status" value="1"/>
</dbReference>
<evidence type="ECO:0000256" key="3">
    <source>
        <dbReference type="ARBA" id="ARBA00014124"/>
    </source>
</evidence>
<feature type="domain" description="Secretin/TonB short N-terminal" evidence="11">
    <location>
        <begin position="321"/>
        <end position="369"/>
    </location>
</feature>
<organism evidence="13 14">
    <name type="scientific">Nitrosomonas nitrosa</name>
    <dbReference type="NCBI Taxonomy" id="52442"/>
    <lineage>
        <taxon>Bacteria</taxon>
        <taxon>Pseudomonadati</taxon>
        <taxon>Pseudomonadota</taxon>
        <taxon>Betaproteobacteria</taxon>
        <taxon>Nitrosomonadales</taxon>
        <taxon>Nitrosomonadaceae</taxon>
        <taxon>Nitrosomonas</taxon>
    </lineage>
</organism>
<keyword evidence="14" id="KW-1185">Reference proteome</keyword>
<dbReference type="PROSITE" id="PS00875">
    <property type="entry name" value="T2SP_D"/>
    <property type="match status" value="1"/>
</dbReference>
<dbReference type="OrthoDB" id="9779724at2"/>
<evidence type="ECO:0000256" key="9">
    <source>
        <dbReference type="ARBA" id="ARBA00024678"/>
    </source>
</evidence>
<dbReference type="EMBL" id="CAJNAP010000012">
    <property type="protein sequence ID" value="CAE6503834.1"/>
    <property type="molecule type" value="Genomic_DNA"/>
</dbReference>
<evidence type="ECO:0000313" key="14">
    <source>
        <dbReference type="Proteomes" id="UP000199561"/>
    </source>
</evidence>
<dbReference type="Gene3D" id="3.30.1370.120">
    <property type="match status" value="1"/>
</dbReference>
<sequence length="712" mass="78290">MKRSIASKFFLGWGWAAQWVMLLLFCQWPVFATDRFMQETLLDRNSINEIDVTRQRNRQIIVKVALDQPLAAPPAGITLTQPDRIFFDFANTVNALGKNIHEVGEEDLRSIHFAQTDHRTRMVMNLSKPMTYETRVNGDHLLIVLTGMGYAEASPAAPPPVSSPLADRQERQLLSLQDIDFKRGPNGEGRIEVDLSMPGAGIDVRQQGNRIVVEFLKTYLPPNLERRLDVVDFATPVQIIETSIKEHNVQMVVEPKGRWEHTSFQAGTKFVLDVKPVAENGDVPVHKKLITGGYTGEKLTLNFQNVEVRAILQVLADFTNLNIIASDSVKGYLTLRLKDVPWDQALDIVLQSQELDKRRVGNVIFVAPREELTAREKLDLESRQQITELEPLQTETFKLNYRTASSIPLKGILSQRGTVEIDDISNTLTVTDVPARLAEVAKFLAGLDTSVRQVMIEARIVEATDSFSRNLGARFGVQNASRIGGRNLGISGNLDSSSALAGGAPPGGGQNLNVNLPAAAVAGAAGGPAALGLSLIKINNGSLINLELSALETDSKGRIIASPRLVTANRVEATIEQGTEIPFQIVSQLGRPQIQFKKAVLALKVTPQITPDDNIIMRLQVNQDTRGTDTPAGPAIDTKQITTEVLVENGGTVVIGGIFERTERQTTNKIPFLGDVPILGNVFKNSARRDDKRELLIFVTPRILNDNLSVMQ</sequence>
<evidence type="ECO:0000256" key="1">
    <source>
        <dbReference type="ARBA" id="ARBA00004370"/>
    </source>
</evidence>
<dbReference type="InterPro" id="IPR001775">
    <property type="entry name" value="GspD/PilQ"/>
</dbReference>
<dbReference type="InterPro" id="IPR011662">
    <property type="entry name" value="Secretin/TonB_short_N"/>
</dbReference>
<evidence type="ECO:0000256" key="4">
    <source>
        <dbReference type="ARBA" id="ARBA00022448"/>
    </source>
</evidence>
<dbReference type="InterPro" id="IPR004845">
    <property type="entry name" value="T2SS_GspD_CS"/>
</dbReference>
<dbReference type="InterPro" id="IPR004846">
    <property type="entry name" value="T2SS/T3SS_dom"/>
</dbReference>
<dbReference type="InterPro" id="IPR013355">
    <property type="entry name" value="Pilus_4_PilQ"/>
</dbReference>
<evidence type="ECO:0000256" key="8">
    <source>
        <dbReference type="ARBA" id="ARBA00023287"/>
    </source>
</evidence>
<name>A0A1I4L0M9_9PROT</name>
<dbReference type="Pfam" id="PF07660">
    <property type="entry name" value="STN"/>
    <property type="match status" value="1"/>
</dbReference>
<dbReference type="STRING" id="52442.SAMN05421880_101123"/>
<dbReference type="SMART" id="SM00965">
    <property type="entry name" value="STN"/>
    <property type="match status" value="1"/>
</dbReference>
<keyword evidence="8" id="KW-0178">Competence</keyword>
<comment type="function">
    <text evidence="9">Required for type IV pilus biogenesis and competence. Could function as a pore for exit of the pilus but also as a channel for entry of heme and antimicrobial agents and uptake of transforming DNA.</text>
</comment>
<dbReference type="PRINTS" id="PR00811">
    <property type="entry name" value="BCTERIALGSPD"/>
</dbReference>
<proteinExistence type="inferred from homology"/>
<dbReference type="EMBL" id="FOUF01000001">
    <property type="protein sequence ID" value="SFL84554.1"/>
    <property type="molecule type" value="Genomic_DNA"/>
</dbReference>
<accession>A0A1I4L0M9</accession>
<keyword evidence="5" id="KW-0653">Protein transport</keyword>
<dbReference type="RefSeq" id="WP_090665697.1">
    <property type="nucleotide sequence ID" value="NZ_CAJNAP010000012.1"/>
</dbReference>
<comment type="subcellular location">
    <subcellularLocation>
        <location evidence="1">Membrane</location>
    </subcellularLocation>
</comment>
<dbReference type="GO" id="GO:0009306">
    <property type="term" value="P:protein secretion"/>
    <property type="evidence" value="ECO:0007669"/>
    <property type="project" value="InterPro"/>
</dbReference>
<comment type="subunit">
    <text evidence="10">Homododecamer. Tetramer of trimer.</text>
</comment>
<dbReference type="PANTHER" id="PTHR30604">
    <property type="entry name" value="PROTEIN TRANSPORT PROTEIN HOFQ"/>
    <property type="match status" value="1"/>
</dbReference>
<reference evidence="13 14" key="1">
    <citation type="submission" date="2016-10" db="EMBL/GenBank/DDBJ databases">
        <authorList>
            <person name="de Groot N.N."/>
        </authorList>
    </citation>
    <scope>NUCLEOTIDE SEQUENCE [LARGE SCALE GENOMIC DNA]</scope>
    <source>
        <strain evidence="13 14">Nm146</strain>
    </source>
</reference>
<evidence type="ECO:0000256" key="6">
    <source>
        <dbReference type="ARBA" id="ARBA00023136"/>
    </source>
</evidence>
<protein>
    <recommendedName>
        <fullName evidence="3">Type IV pilus biogenesis and competence protein PilQ</fullName>
    </recommendedName>
</protein>
<evidence type="ECO:0000256" key="7">
    <source>
        <dbReference type="ARBA" id="ARBA00023237"/>
    </source>
</evidence>
<dbReference type="InterPro" id="IPR051808">
    <property type="entry name" value="Type_IV_pilus_biogenesis"/>
</dbReference>
<evidence type="ECO:0000256" key="10">
    <source>
        <dbReference type="ARBA" id="ARBA00025897"/>
    </source>
</evidence>
<evidence type="ECO:0000313" key="12">
    <source>
        <dbReference type="EMBL" id="CAE6503834.1"/>
    </source>
</evidence>
<dbReference type="GO" id="GO:0030420">
    <property type="term" value="P:establishment of competence for transformation"/>
    <property type="evidence" value="ECO:0007669"/>
    <property type="project" value="UniProtKB-KW"/>
</dbReference>
<dbReference type="InterPro" id="IPR021731">
    <property type="entry name" value="AMIN_dom"/>
</dbReference>
<evidence type="ECO:0000259" key="11">
    <source>
        <dbReference type="SMART" id="SM00965"/>
    </source>
</evidence>
<dbReference type="GO" id="GO:0019867">
    <property type="term" value="C:outer membrane"/>
    <property type="evidence" value="ECO:0007669"/>
    <property type="project" value="InterPro"/>
</dbReference>
<evidence type="ECO:0000256" key="2">
    <source>
        <dbReference type="ARBA" id="ARBA00006304"/>
    </source>
</evidence>
<dbReference type="Proteomes" id="UP000199561">
    <property type="component" value="Unassembled WGS sequence"/>
</dbReference>
<keyword evidence="7" id="KW-0998">Cell outer membrane</keyword>
<comment type="similarity">
    <text evidence="2">Belongs to the bacterial secretin family. PilQ subfamily.</text>
</comment>
<evidence type="ECO:0000256" key="5">
    <source>
        <dbReference type="ARBA" id="ARBA00022927"/>
    </source>
</evidence>
<dbReference type="AlphaFoldDB" id="A0A1I4L0M9"/>
<dbReference type="PANTHER" id="PTHR30604:SF1">
    <property type="entry name" value="DNA UTILIZATION PROTEIN HOFQ"/>
    <property type="match status" value="1"/>
</dbReference>
<dbReference type="Pfam" id="PF00263">
    <property type="entry name" value="Secretin"/>
    <property type="match status" value="1"/>
</dbReference>
<keyword evidence="6" id="KW-0472">Membrane</keyword>
<dbReference type="Pfam" id="PF11741">
    <property type="entry name" value="AMIN"/>
    <property type="match status" value="2"/>
</dbReference>
<keyword evidence="4" id="KW-0813">Transport</keyword>
<dbReference type="NCBIfam" id="TIGR02515">
    <property type="entry name" value="IV_pilus_PilQ"/>
    <property type="match status" value="1"/>
</dbReference>
<dbReference type="Gene3D" id="3.30.1370.130">
    <property type="match status" value="1"/>
</dbReference>
<reference evidence="12" key="2">
    <citation type="submission" date="2021-02" db="EMBL/GenBank/DDBJ databases">
        <authorList>
            <person name="Han P."/>
        </authorList>
    </citation>
    <scope>NUCLEOTIDE SEQUENCE</scope>
    <source>
        <strain evidence="12">Nitrosomonas nitrosa 18-3D</strain>
    </source>
</reference>
<evidence type="ECO:0000313" key="13">
    <source>
        <dbReference type="EMBL" id="SFL84554.1"/>
    </source>
</evidence>
<dbReference type="Proteomes" id="UP000601736">
    <property type="component" value="Unassembled WGS sequence"/>
</dbReference>